<dbReference type="WormBase" id="Y27F2A.7">
    <property type="protein sequence ID" value="CE53899"/>
    <property type="gene ID" value="WBGene00005546"/>
    <property type="gene designation" value="sri-34"/>
</dbReference>
<sequence length="338" mass="38253">MSISFAPSTWLIYYCYIVGAVSFVLNVLVILIIIFKSYKIVEFQYMLLAFQISCTNYVLQLTILSQPMSLFPILAGHCEGFLASYFGIWSHYLITLILVSAIVEAQILIGCVVFKHQAIAQVLNKHVVSKKIRLLRKSSYVFVPGSAFLTFLQGSTRREDQLKFIESRYPKYLSEFKNLSNFAIYQFNIWHVFLAIVGVIGGMFCAITGVYTTVDIFKMLQEVQTKVSSSSFQRYQSAIRSLVSQMFASLMLFVPLFIFVMLITGVDNGQFIGELLQSICALQSIVNAVVLIFTTPSYRNFVLRQLPQSRIFGSSRTNTNFRIQTPGISAPPRIITTL</sequence>
<dbReference type="EMBL" id="BX284602">
    <property type="protein sequence ID" value="CCD73686.2"/>
    <property type="molecule type" value="Genomic_DNA"/>
</dbReference>
<dbReference type="AlphaFoldDB" id="Q966C3"/>
<keyword evidence="3" id="KW-1185">Reference proteome</keyword>
<evidence type="ECO:0000313" key="3">
    <source>
        <dbReference type="Proteomes" id="UP000001940"/>
    </source>
</evidence>
<name>Q966C3_CAEEL</name>
<feature type="transmembrane region" description="Helical" evidence="1">
    <location>
        <begin position="275"/>
        <end position="294"/>
    </location>
</feature>
<keyword evidence="1" id="KW-1133">Transmembrane helix</keyword>
<feature type="transmembrane region" description="Helical" evidence="1">
    <location>
        <begin position="47"/>
        <end position="68"/>
    </location>
</feature>
<proteinExistence type="predicted"/>
<dbReference type="UCSC" id="Y27F2A.7">
    <property type="organism name" value="c. elegans"/>
</dbReference>
<feature type="transmembrane region" description="Helical" evidence="1">
    <location>
        <begin position="12"/>
        <end position="35"/>
    </location>
</feature>
<dbReference type="PaxDb" id="6239-Y27F2A.7"/>
<feature type="transmembrane region" description="Helical" evidence="1">
    <location>
        <begin position="189"/>
        <end position="217"/>
    </location>
</feature>
<dbReference type="GeneID" id="191909"/>
<dbReference type="PANTHER" id="PTHR45830">
    <property type="entry name" value="SERPENTINE RECEPTOR, CLASS I"/>
    <property type="match status" value="1"/>
</dbReference>
<protein>
    <submittedName>
        <fullName evidence="2">Serpentine Receptor, class I</fullName>
    </submittedName>
</protein>
<dbReference type="eggNOG" id="ENOG502TG9I">
    <property type="taxonomic scope" value="Eukaryota"/>
</dbReference>
<dbReference type="Pfam" id="PF10327">
    <property type="entry name" value="7TM_GPCR_Sri"/>
    <property type="match status" value="1"/>
</dbReference>
<dbReference type="FunCoup" id="Q966C3">
    <property type="interactions" value="3"/>
</dbReference>
<dbReference type="Proteomes" id="UP000001940">
    <property type="component" value="Chromosome II"/>
</dbReference>
<feature type="transmembrane region" description="Helical" evidence="1">
    <location>
        <begin position="134"/>
        <end position="152"/>
    </location>
</feature>
<dbReference type="CTD" id="191909"/>
<evidence type="ECO:0000256" key="1">
    <source>
        <dbReference type="SAM" id="Phobius"/>
    </source>
</evidence>
<dbReference type="PANTHER" id="PTHR45830:SF20">
    <property type="entry name" value="SERPENTINE RECEPTOR, CLASS I"/>
    <property type="match status" value="1"/>
</dbReference>
<dbReference type="HOGENOM" id="CLU_067919_1_0_1"/>
<gene>
    <name evidence="2 4" type="primary">sri-34</name>
    <name evidence="2" type="ORF">CELE_Y27F2A.7</name>
    <name evidence="4" type="ORF">Y27F2A.7</name>
</gene>
<dbReference type="RefSeq" id="NP_001364805.1">
    <property type="nucleotide sequence ID" value="NM_001377747.1"/>
</dbReference>
<accession>Q966C3</accession>
<dbReference type="AGR" id="WB:WBGene00005546"/>
<dbReference type="SUPFAM" id="SSF81321">
    <property type="entry name" value="Family A G protein-coupled receptor-like"/>
    <property type="match status" value="1"/>
</dbReference>
<organism evidence="2 3">
    <name type="scientific">Caenorhabditis elegans</name>
    <dbReference type="NCBI Taxonomy" id="6239"/>
    <lineage>
        <taxon>Eukaryota</taxon>
        <taxon>Metazoa</taxon>
        <taxon>Ecdysozoa</taxon>
        <taxon>Nematoda</taxon>
        <taxon>Chromadorea</taxon>
        <taxon>Rhabditida</taxon>
        <taxon>Rhabditina</taxon>
        <taxon>Rhabditomorpha</taxon>
        <taxon>Rhabditoidea</taxon>
        <taxon>Rhabditidae</taxon>
        <taxon>Peloderinae</taxon>
        <taxon>Caenorhabditis</taxon>
    </lineage>
</organism>
<dbReference type="PhylomeDB" id="Q966C3"/>
<dbReference type="InterPro" id="IPR019429">
    <property type="entry name" value="7TM_GPCR_serpentine_rcpt_Sri"/>
</dbReference>
<evidence type="ECO:0000313" key="4">
    <source>
        <dbReference type="WormBase" id="Y27F2A.7"/>
    </source>
</evidence>
<feature type="transmembrane region" description="Helical" evidence="1">
    <location>
        <begin position="238"/>
        <end position="263"/>
    </location>
</feature>
<feature type="transmembrane region" description="Helical" evidence="1">
    <location>
        <begin position="88"/>
        <end position="114"/>
    </location>
</feature>
<evidence type="ECO:0000313" key="2">
    <source>
        <dbReference type="EMBL" id="CCD73686.2"/>
    </source>
</evidence>
<keyword evidence="2" id="KW-0675">Receptor</keyword>
<keyword evidence="1" id="KW-0472">Membrane</keyword>
<reference evidence="2 3" key="1">
    <citation type="journal article" date="1998" name="Science">
        <title>Genome sequence of the nematode C. elegans: a platform for investigating biology.</title>
        <authorList>
            <consortium name="The C. elegans sequencing consortium"/>
            <person name="Sulson J.E."/>
            <person name="Waterston R."/>
        </authorList>
    </citation>
    <scope>NUCLEOTIDE SEQUENCE [LARGE SCALE GENOMIC DNA]</scope>
    <source>
        <strain evidence="2 3">Bristol N2</strain>
    </source>
</reference>
<keyword evidence="1" id="KW-0812">Transmembrane</keyword>
<dbReference type="InParanoid" id="Q966C3"/>
<dbReference type="KEGG" id="cel:CELE_Y27F2A.7"/>